<accession>A0AAV0JEJ5</accession>
<protein>
    <submittedName>
        <fullName evidence="1">Uncharacterized protein</fullName>
    </submittedName>
</protein>
<proteinExistence type="predicted"/>
<comment type="caution">
    <text evidence="1">The sequence shown here is derived from an EMBL/GenBank/DDBJ whole genome shotgun (WGS) entry which is preliminary data.</text>
</comment>
<sequence>MSSYAEAASEAAANGDKGEIVVVPLEDQGNVLGEEIVGAESVGEDGGDWRGPGAIPFVALSHMPSLCNDDEEEASISATEEL</sequence>
<dbReference type="EMBL" id="CAMGYJ010000005">
    <property type="protein sequence ID" value="CAI0408312.1"/>
    <property type="molecule type" value="Genomic_DNA"/>
</dbReference>
<keyword evidence="2" id="KW-1185">Reference proteome</keyword>
<name>A0AAV0JEJ5_9ROSI</name>
<evidence type="ECO:0000313" key="2">
    <source>
        <dbReference type="Proteomes" id="UP001154282"/>
    </source>
</evidence>
<organism evidence="1 2">
    <name type="scientific">Linum tenue</name>
    <dbReference type="NCBI Taxonomy" id="586396"/>
    <lineage>
        <taxon>Eukaryota</taxon>
        <taxon>Viridiplantae</taxon>
        <taxon>Streptophyta</taxon>
        <taxon>Embryophyta</taxon>
        <taxon>Tracheophyta</taxon>
        <taxon>Spermatophyta</taxon>
        <taxon>Magnoliopsida</taxon>
        <taxon>eudicotyledons</taxon>
        <taxon>Gunneridae</taxon>
        <taxon>Pentapetalae</taxon>
        <taxon>rosids</taxon>
        <taxon>fabids</taxon>
        <taxon>Malpighiales</taxon>
        <taxon>Linaceae</taxon>
        <taxon>Linum</taxon>
    </lineage>
</organism>
<dbReference type="Proteomes" id="UP001154282">
    <property type="component" value="Unassembled WGS sequence"/>
</dbReference>
<gene>
    <name evidence="1" type="ORF">LITE_LOCUS13904</name>
</gene>
<evidence type="ECO:0000313" key="1">
    <source>
        <dbReference type="EMBL" id="CAI0408312.1"/>
    </source>
</evidence>
<dbReference type="AlphaFoldDB" id="A0AAV0JEJ5"/>
<reference evidence="1" key="1">
    <citation type="submission" date="2022-08" db="EMBL/GenBank/DDBJ databases">
        <authorList>
            <person name="Gutierrez-Valencia J."/>
        </authorList>
    </citation>
    <scope>NUCLEOTIDE SEQUENCE</scope>
</reference>